<dbReference type="OrthoDB" id="6191410at2"/>
<dbReference type="RefSeq" id="WP_083560281.1">
    <property type="nucleotide sequence ID" value="NZ_AQQV01000001.1"/>
</dbReference>
<dbReference type="AlphaFoldDB" id="A0A1Y1SHY7"/>
<evidence type="ECO:0000313" key="2">
    <source>
        <dbReference type="EMBL" id="ORE89292.1"/>
    </source>
</evidence>
<evidence type="ECO:0000313" key="3">
    <source>
        <dbReference type="Proteomes" id="UP000192342"/>
    </source>
</evidence>
<dbReference type="SUPFAM" id="SSF53335">
    <property type="entry name" value="S-adenosyl-L-methionine-dependent methyltransferases"/>
    <property type="match status" value="1"/>
</dbReference>
<dbReference type="EMBL" id="AQQV01000001">
    <property type="protein sequence ID" value="ORE89292.1"/>
    <property type="molecule type" value="Genomic_DNA"/>
</dbReference>
<reference evidence="2 3" key="1">
    <citation type="submission" date="2013-04" db="EMBL/GenBank/DDBJ databases">
        <title>Oceanococcus atlanticus 22II-S10r2 Genome Sequencing.</title>
        <authorList>
            <person name="Lai Q."/>
            <person name="Li G."/>
            <person name="Shao Z."/>
        </authorList>
    </citation>
    <scope>NUCLEOTIDE SEQUENCE [LARGE SCALE GENOMIC DNA]</scope>
    <source>
        <strain evidence="2 3">22II-S10r2</strain>
    </source>
</reference>
<dbReference type="STRING" id="1317117.ATO7_05415"/>
<dbReference type="InterPro" id="IPR029063">
    <property type="entry name" value="SAM-dependent_MTases_sf"/>
</dbReference>
<proteinExistence type="predicted"/>
<dbReference type="Proteomes" id="UP000192342">
    <property type="component" value="Unassembled WGS sequence"/>
</dbReference>
<dbReference type="Pfam" id="PF08241">
    <property type="entry name" value="Methyltransf_11"/>
    <property type="match status" value="1"/>
</dbReference>
<accession>A0A1Y1SHY7</accession>
<dbReference type="InterPro" id="IPR013216">
    <property type="entry name" value="Methyltransf_11"/>
</dbReference>
<keyword evidence="3" id="KW-1185">Reference proteome</keyword>
<gene>
    <name evidence="2" type="ORF">ATO7_05415</name>
</gene>
<feature type="domain" description="Methyltransferase type 11" evidence="1">
    <location>
        <begin position="69"/>
        <end position="117"/>
    </location>
</feature>
<comment type="caution">
    <text evidence="2">The sequence shown here is derived from an EMBL/GenBank/DDBJ whole genome shotgun (WGS) entry which is preliminary data.</text>
</comment>
<protein>
    <submittedName>
        <fullName evidence="2">Methyl-transferase</fullName>
    </submittedName>
</protein>
<evidence type="ECO:0000259" key="1">
    <source>
        <dbReference type="Pfam" id="PF08241"/>
    </source>
</evidence>
<dbReference type="Gene3D" id="3.40.50.150">
    <property type="entry name" value="Vaccinia Virus protein VP39"/>
    <property type="match status" value="1"/>
</dbReference>
<name>A0A1Y1SHY7_9GAMM</name>
<organism evidence="2 3">
    <name type="scientific">Oceanococcus atlanticus</name>
    <dbReference type="NCBI Taxonomy" id="1317117"/>
    <lineage>
        <taxon>Bacteria</taxon>
        <taxon>Pseudomonadati</taxon>
        <taxon>Pseudomonadota</taxon>
        <taxon>Gammaproteobacteria</taxon>
        <taxon>Chromatiales</taxon>
        <taxon>Oceanococcaceae</taxon>
        <taxon>Oceanococcus</taxon>
    </lineage>
</organism>
<keyword evidence="2" id="KW-0808">Transferase</keyword>
<sequence>MKYAKSSEAWLDTSRGQAVLSAEKVQLDHAMTTLFGRSVLQIGGWGGSLLTPAPHWRSGVLGPARNVDVRCELSALPLAGNSVDAVLLAHSLELAPSAHSLLREVDRALSARGQLLILGFNPYSVWGLWQWLVRRYPALPQGTRPLRSGRIQDWLRLLDYEVVACQRFGPTRQPPRWLRQPLRWLRPVTGWFAPVYLIRARKRRIPANMVRRPVWQRSAVAGMDGVATRSSARVVVPLSPPGSTR</sequence>
<dbReference type="GO" id="GO:0008757">
    <property type="term" value="F:S-adenosylmethionine-dependent methyltransferase activity"/>
    <property type="evidence" value="ECO:0007669"/>
    <property type="project" value="InterPro"/>
</dbReference>